<keyword evidence="7" id="KW-1185">Reference proteome</keyword>
<reference evidence="7" key="1">
    <citation type="journal article" date="2016" name="Nat. Commun.">
        <title>The Gonium pectorale genome demonstrates co-option of cell cycle regulation during the evolution of multicellularity.</title>
        <authorList>
            <person name="Hanschen E.R."/>
            <person name="Marriage T.N."/>
            <person name="Ferris P.J."/>
            <person name="Hamaji T."/>
            <person name="Toyoda A."/>
            <person name="Fujiyama A."/>
            <person name="Neme R."/>
            <person name="Noguchi H."/>
            <person name="Minakuchi Y."/>
            <person name="Suzuki M."/>
            <person name="Kawai-Toyooka H."/>
            <person name="Smith D.R."/>
            <person name="Sparks H."/>
            <person name="Anderson J."/>
            <person name="Bakaric R."/>
            <person name="Luria V."/>
            <person name="Karger A."/>
            <person name="Kirschner M.W."/>
            <person name="Durand P.M."/>
            <person name="Michod R.E."/>
            <person name="Nozaki H."/>
            <person name="Olson B.J."/>
        </authorList>
    </citation>
    <scope>NUCLEOTIDE SEQUENCE [LARGE SCALE GENOMIC DNA]</scope>
    <source>
        <strain evidence="7">NIES-2863</strain>
    </source>
</reference>
<evidence type="ECO:0000256" key="1">
    <source>
        <dbReference type="ARBA" id="ARBA00022670"/>
    </source>
</evidence>
<dbReference type="EMBL" id="LSYV01000698">
    <property type="protein sequence ID" value="KXZ41164.1"/>
    <property type="molecule type" value="Genomic_DNA"/>
</dbReference>
<dbReference type="InterPro" id="IPR025724">
    <property type="entry name" value="GAG-pre-integrase_dom"/>
</dbReference>
<evidence type="ECO:0008006" key="8">
    <source>
        <dbReference type="Google" id="ProtNLM"/>
    </source>
</evidence>
<feature type="region of interest" description="Disordered" evidence="3">
    <location>
        <begin position="187"/>
        <end position="216"/>
    </location>
</feature>
<dbReference type="AlphaFoldDB" id="A0A150FU69"/>
<dbReference type="InterPro" id="IPR001878">
    <property type="entry name" value="Znf_CCHC"/>
</dbReference>
<protein>
    <recommendedName>
        <fullName evidence="8">Integrase catalytic domain-containing protein</fullName>
    </recommendedName>
</protein>
<evidence type="ECO:0000313" key="6">
    <source>
        <dbReference type="EMBL" id="KXZ41164.1"/>
    </source>
</evidence>
<dbReference type="Pfam" id="PF00665">
    <property type="entry name" value="rve"/>
    <property type="match status" value="1"/>
</dbReference>
<dbReference type="GO" id="GO:0006508">
    <property type="term" value="P:proteolysis"/>
    <property type="evidence" value="ECO:0007669"/>
    <property type="project" value="UniProtKB-KW"/>
</dbReference>
<dbReference type="SUPFAM" id="SSF53098">
    <property type="entry name" value="Ribonuclease H-like"/>
    <property type="match status" value="1"/>
</dbReference>
<feature type="region of interest" description="Disordered" evidence="3">
    <location>
        <begin position="416"/>
        <end position="443"/>
    </location>
</feature>
<dbReference type="InterPro" id="IPR012337">
    <property type="entry name" value="RNaseH-like_sf"/>
</dbReference>
<evidence type="ECO:0000313" key="7">
    <source>
        <dbReference type="Proteomes" id="UP000075714"/>
    </source>
</evidence>
<feature type="domain" description="CCHC-type" evidence="4">
    <location>
        <begin position="224"/>
        <end position="239"/>
    </location>
</feature>
<dbReference type="GO" id="GO:0003676">
    <property type="term" value="F:nucleic acid binding"/>
    <property type="evidence" value="ECO:0007669"/>
    <property type="project" value="InterPro"/>
</dbReference>
<feature type="compositionally biased region" description="Low complexity" evidence="3">
    <location>
        <begin position="238"/>
        <end position="261"/>
    </location>
</feature>
<dbReference type="PROSITE" id="PS50994">
    <property type="entry name" value="INTEGRASE"/>
    <property type="match status" value="1"/>
</dbReference>
<organism evidence="6 7">
    <name type="scientific">Gonium pectorale</name>
    <name type="common">Green alga</name>
    <dbReference type="NCBI Taxonomy" id="33097"/>
    <lineage>
        <taxon>Eukaryota</taxon>
        <taxon>Viridiplantae</taxon>
        <taxon>Chlorophyta</taxon>
        <taxon>core chlorophytes</taxon>
        <taxon>Chlorophyceae</taxon>
        <taxon>CS clade</taxon>
        <taxon>Chlamydomonadales</taxon>
        <taxon>Volvocaceae</taxon>
        <taxon>Gonium</taxon>
    </lineage>
</organism>
<dbReference type="Pfam" id="PF14223">
    <property type="entry name" value="Retrotran_gag_2"/>
    <property type="match status" value="1"/>
</dbReference>
<accession>A0A150FU69</accession>
<dbReference type="InterPro" id="IPR039537">
    <property type="entry name" value="Retrotran_Ty1/copia-like"/>
</dbReference>
<sequence length="649" mass="70537">MGKDGVDIPVLNESNWPVWSSRVRGKLVLKDYDVAIDKPESPEGIAMSEKAKSLMKGFVNDEMAREIDAQKTAKSAWDAMEQLYAAKSKAELPRLEQQWAALRVGKDEPLTDYVLRVNQLEAHMTAAGKTFYPCEKVTRVLMGLPCGGPYDQFVTSYLAQPKEMSLSELVYTLQRYRSIEELRAQQQAISTPPVPAAAARPQRQAKPQGRWQGNPKPKEKLKLCYICGSPDHLQASCPKASAQQKGGAQPGAAQAAGPSSSNEQQSGGGYRRQMRVAAAAVPAAAAHAQSCYILDSGCGQHITTDAADLWDPEPCSEVIQFGGGAVGQAVAKGKLVFMTSSGQDDVELTLADALLVPEAGFKMVSVGQMKGVVTEFGEFGARVTRDGVKLLTARKRKDVFIVDSVLARPPVAAAAGETAPPAAAPAAQPPVVTEPSDSPELSAAKRDQLEHAVLWHRRFGHASYSSLAEMARKGVAEGLPVTAQQFLAAGEQVCDTCGTAKLVRQPYSRSSRREYVNTSRPLELLHLDICGPISPASRSHRYFLTVYDDYSKLSVTELLVNQQLIPSKVIAIIKRLETQIGQQVLRLQTDRGRELISGELEAYLESKGMWHDLSAPYMPQLNGKAERLNRMLLSKARAMIFESGLSLGH</sequence>
<dbReference type="SMART" id="SM00343">
    <property type="entry name" value="ZnF_C2HC"/>
    <property type="match status" value="1"/>
</dbReference>
<dbReference type="PANTHER" id="PTHR42648">
    <property type="entry name" value="TRANSPOSASE, PUTATIVE-RELATED"/>
    <property type="match status" value="1"/>
</dbReference>
<evidence type="ECO:0000256" key="3">
    <source>
        <dbReference type="SAM" id="MobiDB-lite"/>
    </source>
</evidence>
<dbReference type="InterPro" id="IPR036397">
    <property type="entry name" value="RNaseH_sf"/>
</dbReference>
<dbReference type="PROSITE" id="PS50158">
    <property type="entry name" value="ZF_CCHC"/>
    <property type="match status" value="1"/>
</dbReference>
<evidence type="ECO:0000259" key="4">
    <source>
        <dbReference type="PROSITE" id="PS50158"/>
    </source>
</evidence>
<dbReference type="GO" id="GO:0015074">
    <property type="term" value="P:DNA integration"/>
    <property type="evidence" value="ECO:0007669"/>
    <property type="project" value="InterPro"/>
</dbReference>
<gene>
    <name evidence="6" type="ORF">GPECTOR_702g848</name>
</gene>
<keyword evidence="1" id="KW-0645">Protease</keyword>
<name>A0A150FU69_GONPE</name>
<keyword evidence="2" id="KW-0479">Metal-binding</keyword>
<dbReference type="OrthoDB" id="545096at2759"/>
<dbReference type="Pfam" id="PF13976">
    <property type="entry name" value="gag_pre-integrs"/>
    <property type="match status" value="1"/>
</dbReference>
<dbReference type="Gene3D" id="3.30.420.10">
    <property type="entry name" value="Ribonuclease H-like superfamily/Ribonuclease H"/>
    <property type="match status" value="1"/>
</dbReference>
<dbReference type="GO" id="GO:0008270">
    <property type="term" value="F:zinc ion binding"/>
    <property type="evidence" value="ECO:0007669"/>
    <property type="project" value="UniProtKB-KW"/>
</dbReference>
<comment type="caution">
    <text evidence="6">The sequence shown here is derived from an EMBL/GenBank/DDBJ whole genome shotgun (WGS) entry which is preliminary data.</text>
</comment>
<feature type="domain" description="Integrase catalytic" evidence="5">
    <location>
        <begin position="517"/>
        <end position="649"/>
    </location>
</feature>
<dbReference type="Pfam" id="PF22936">
    <property type="entry name" value="Pol_BBD"/>
    <property type="match status" value="1"/>
</dbReference>
<dbReference type="InterPro" id="IPR001584">
    <property type="entry name" value="Integrase_cat-core"/>
</dbReference>
<feature type="region of interest" description="Disordered" evidence="3">
    <location>
        <begin position="237"/>
        <end position="271"/>
    </location>
</feature>
<dbReference type="Proteomes" id="UP000075714">
    <property type="component" value="Unassembled WGS sequence"/>
</dbReference>
<evidence type="ECO:0000259" key="5">
    <source>
        <dbReference type="PROSITE" id="PS50994"/>
    </source>
</evidence>
<dbReference type="PANTHER" id="PTHR42648:SF28">
    <property type="entry name" value="TRANSPOSON-ENCODED PROTEIN WITH RIBONUCLEASE H-LIKE AND RETROVIRUS ZINC FINGER-LIKE DOMAINS"/>
    <property type="match status" value="1"/>
</dbReference>
<keyword evidence="1" id="KW-0378">Hydrolase</keyword>
<dbReference type="GO" id="GO:0008233">
    <property type="term" value="F:peptidase activity"/>
    <property type="evidence" value="ECO:0007669"/>
    <property type="project" value="UniProtKB-KW"/>
</dbReference>
<dbReference type="STRING" id="33097.A0A150FU69"/>
<dbReference type="InterPro" id="IPR054722">
    <property type="entry name" value="PolX-like_BBD"/>
</dbReference>
<proteinExistence type="predicted"/>
<feature type="compositionally biased region" description="Low complexity" evidence="3">
    <location>
        <begin position="416"/>
        <end position="430"/>
    </location>
</feature>
<feature type="compositionally biased region" description="Low complexity" evidence="3">
    <location>
        <begin position="196"/>
        <end position="210"/>
    </location>
</feature>
<keyword evidence="2" id="KW-0863">Zinc-finger</keyword>
<evidence type="ECO:0000256" key="2">
    <source>
        <dbReference type="PROSITE-ProRule" id="PRU00047"/>
    </source>
</evidence>
<keyword evidence="2" id="KW-0862">Zinc</keyword>